<dbReference type="PROSITE" id="PS51186">
    <property type="entry name" value="GNAT"/>
    <property type="match status" value="1"/>
</dbReference>
<feature type="domain" description="N-acetyltransferase" evidence="3">
    <location>
        <begin position="12"/>
        <end position="171"/>
    </location>
</feature>
<organism evidence="4 5">
    <name type="scientific">Sulfitobacter faviae</name>
    <dbReference type="NCBI Taxonomy" id="1775881"/>
    <lineage>
        <taxon>Bacteria</taxon>
        <taxon>Pseudomonadati</taxon>
        <taxon>Pseudomonadota</taxon>
        <taxon>Alphaproteobacteria</taxon>
        <taxon>Rhodobacterales</taxon>
        <taxon>Roseobacteraceae</taxon>
        <taxon>Sulfitobacter</taxon>
    </lineage>
</organism>
<evidence type="ECO:0000256" key="1">
    <source>
        <dbReference type="ARBA" id="ARBA00022679"/>
    </source>
</evidence>
<dbReference type="AlphaFoldDB" id="A0AAX3LMR8"/>
<dbReference type="CDD" id="cd04301">
    <property type="entry name" value="NAT_SF"/>
    <property type="match status" value="1"/>
</dbReference>
<dbReference type="GO" id="GO:0016747">
    <property type="term" value="F:acyltransferase activity, transferring groups other than amino-acyl groups"/>
    <property type="evidence" value="ECO:0007669"/>
    <property type="project" value="InterPro"/>
</dbReference>
<proteinExistence type="predicted"/>
<evidence type="ECO:0000313" key="5">
    <source>
        <dbReference type="Proteomes" id="UP001210770"/>
    </source>
</evidence>
<dbReference type="InterPro" id="IPR000182">
    <property type="entry name" value="GNAT_dom"/>
</dbReference>
<dbReference type="Gene3D" id="3.40.630.30">
    <property type="match status" value="1"/>
</dbReference>
<dbReference type="EMBL" id="CP116423">
    <property type="protein sequence ID" value="WCE69573.1"/>
    <property type="molecule type" value="Genomic_DNA"/>
</dbReference>
<protein>
    <submittedName>
        <fullName evidence="4">GNAT family N-acetyltransferase</fullName>
    </submittedName>
</protein>
<gene>
    <name evidence="4" type="ORF">PL336_12270</name>
</gene>
<dbReference type="SUPFAM" id="SSF55729">
    <property type="entry name" value="Acyl-CoA N-acyltransferases (Nat)"/>
    <property type="match status" value="1"/>
</dbReference>
<accession>A0AAX3LMR8</accession>
<dbReference type="Proteomes" id="UP001210770">
    <property type="component" value="Chromosome"/>
</dbReference>
<dbReference type="PANTHER" id="PTHR43072:SF23">
    <property type="entry name" value="UPF0039 PROTEIN C11D3.02C"/>
    <property type="match status" value="1"/>
</dbReference>
<dbReference type="PANTHER" id="PTHR43072">
    <property type="entry name" value="N-ACETYLTRANSFERASE"/>
    <property type="match status" value="1"/>
</dbReference>
<dbReference type="RefSeq" id="WP_271687925.1">
    <property type="nucleotide sequence ID" value="NZ_CP116423.1"/>
</dbReference>
<keyword evidence="1" id="KW-0808">Transferase</keyword>
<dbReference type="InterPro" id="IPR016181">
    <property type="entry name" value="Acyl_CoA_acyltransferase"/>
</dbReference>
<evidence type="ECO:0000313" key="4">
    <source>
        <dbReference type="EMBL" id="WCE69573.1"/>
    </source>
</evidence>
<reference evidence="4" key="1">
    <citation type="submission" date="2023-01" db="EMBL/GenBank/DDBJ databases">
        <title>Comparative genomic analysis of cold water coral derived Sulfitobacter faviae: insights into their metabolism and habitat adaptation.</title>
        <authorList>
            <person name="Guo Y."/>
            <person name="Lin S."/>
            <person name="Huang Z."/>
            <person name="Tang K."/>
            <person name="Wang X."/>
        </authorList>
    </citation>
    <scope>NUCLEOTIDE SEQUENCE</scope>
    <source>
        <strain evidence="4">SCSIO W_1865</strain>
    </source>
</reference>
<dbReference type="Pfam" id="PF00583">
    <property type="entry name" value="Acetyltransf_1"/>
    <property type="match status" value="1"/>
</dbReference>
<evidence type="ECO:0000256" key="2">
    <source>
        <dbReference type="ARBA" id="ARBA00023315"/>
    </source>
</evidence>
<name>A0AAX3LMR8_9RHOB</name>
<sequence length="173" mass="17937">MQDDGSAALRGGAIRPAVAQDAAAVAALWNGMIRDSLSTFTTDEKTPAEIAALIAARADAFWVAKGEGAVLGFVTYGSFRGGPGYAATVEHSIVLSEAAQGRGLGRDLMTQAIEAAAAQGRHTMVAAISSANPGAVTFHEKLGFAQVGRMPEVGRKHGQWLDLILMQKTLTAS</sequence>
<keyword evidence="2" id="KW-0012">Acyltransferase</keyword>
<evidence type="ECO:0000259" key="3">
    <source>
        <dbReference type="PROSITE" id="PS51186"/>
    </source>
</evidence>